<sequence length="190" mass="21257">MRVIAGIHKGRHLEAVPGSITRPTSDKVREAVFQVMGPFFERGTCLDLFAGSGALGVEALSRGMDKCIFVDKSPKAIHTIHENVRKLKLGDQAEVFRTDAFRALKAAAKRGLLFDLILIDPPYQKVNYGKLLDLIVSLQLLKEDGILYCEHDASRPLSMQTERFVPIKQENYNATTGITIFQNQQRGSYH</sequence>
<evidence type="ECO:0000313" key="4">
    <source>
        <dbReference type="Proteomes" id="UP001597178"/>
    </source>
</evidence>
<keyword evidence="4" id="KW-1185">Reference proteome</keyword>
<dbReference type="InterPro" id="IPR004398">
    <property type="entry name" value="RNA_MeTrfase_RsmD"/>
</dbReference>
<dbReference type="CDD" id="cd02440">
    <property type="entry name" value="AdoMet_MTases"/>
    <property type="match status" value="1"/>
</dbReference>
<dbReference type="EC" id="2.1.1.171" evidence="3"/>
<dbReference type="PANTHER" id="PTHR43542">
    <property type="entry name" value="METHYLTRANSFERASE"/>
    <property type="match status" value="1"/>
</dbReference>
<evidence type="ECO:0000256" key="2">
    <source>
        <dbReference type="ARBA" id="ARBA00022679"/>
    </source>
</evidence>
<dbReference type="PROSITE" id="PS00092">
    <property type="entry name" value="N6_MTASE"/>
    <property type="match status" value="1"/>
</dbReference>
<dbReference type="EMBL" id="JBHTNH010000002">
    <property type="protein sequence ID" value="MFD1360231.1"/>
    <property type="molecule type" value="Genomic_DNA"/>
</dbReference>
<accession>A0ABW3ZPF7</accession>
<dbReference type="SUPFAM" id="SSF53335">
    <property type="entry name" value="S-adenosyl-L-methionine-dependent methyltransferases"/>
    <property type="match status" value="1"/>
</dbReference>
<name>A0ABW3ZPF7_9BACI</name>
<dbReference type="RefSeq" id="WP_382396950.1">
    <property type="nucleotide sequence ID" value="NZ_JBHTNH010000002.1"/>
</dbReference>
<dbReference type="GO" id="GO:0052913">
    <property type="term" value="F:16S rRNA (guanine(966)-N(2))-methyltransferase activity"/>
    <property type="evidence" value="ECO:0007669"/>
    <property type="project" value="UniProtKB-EC"/>
</dbReference>
<evidence type="ECO:0000313" key="3">
    <source>
        <dbReference type="EMBL" id="MFD1360231.1"/>
    </source>
</evidence>
<dbReference type="InterPro" id="IPR002052">
    <property type="entry name" value="DNA_methylase_N6_adenine_CS"/>
</dbReference>
<dbReference type="NCBIfam" id="TIGR00095">
    <property type="entry name" value="16S rRNA (guanine(966)-N(2))-methyltransferase RsmD"/>
    <property type="match status" value="1"/>
</dbReference>
<keyword evidence="1 3" id="KW-0489">Methyltransferase</keyword>
<proteinExistence type="predicted"/>
<dbReference type="Pfam" id="PF03602">
    <property type="entry name" value="Cons_hypoth95"/>
    <property type="match status" value="1"/>
</dbReference>
<organism evidence="3 4">
    <name type="scientific">Lentibacillus salinarum</name>
    <dbReference type="NCBI Taxonomy" id="446820"/>
    <lineage>
        <taxon>Bacteria</taxon>
        <taxon>Bacillati</taxon>
        <taxon>Bacillota</taxon>
        <taxon>Bacilli</taxon>
        <taxon>Bacillales</taxon>
        <taxon>Bacillaceae</taxon>
        <taxon>Lentibacillus</taxon>
    </lineage>
</organism>
<dbReference type="PIRSF" id="PIRSF004553">
    <property type="entry name" value="CHP00095"/>
    <property type="match status" value="1"/>
</dbReference>
<protein>
    <submittedName>
        <fullName evidence="3">16S rRNA (Guanine(966)-N(2))-methyltransferase RsmD</fullName>
        <ecNumber evidence="3">2.1.1.171</ecNumber>
    </submittedName>
</protein>
<keyword evidence="2 3" id="KW-0808">Transferase</keyword>
<reference evidence="4" key="1">
    <citation type="journal article" date="2019" name="Int. J. Syst. Evol. Microbiol.">
        <title>The Global Catalogue of Microorganisms (GCM) 10K type strain sequencing project: providing services to taxonomists for standard genome sequencing and annotation.</title>
        <authorList>
            <consortium name="The Broad Institute Genomics Platform"/>
            <consortium name="The Broad Institute Genome Sequencing Center for Infectious Disease"/>
            <person name="Wu L."/>
            <person name="Ma J."/>
        </authorList>
    </citation>
    <scope>NUCLEOTIDE SEQUENCE [LARGE SCALE GENOMIC DNA]</scope>
    <source>
        <strain evidence="4">CCUG 54822</strain>
    </source>
</reference>
<dbReference type="Gene3D" id="3.40.50.150">
    <property type="entry name" value="Vaccinia Virus protein VP39"/>
    <property type="match status" value="1"/>
</dbReference>
<evidence type="ECO:0000256" key="1">
    <source>
        <dbReference type="ARBA" id="ARBA00022603"/>
    </source>
</evidence>
<dbReference type="InterPro" id="IPR029063">
    <property type="entry name" value="SAM-dependent_MTases_sf"/>
</dbReference>
<comment type="caution">
    <text evidence="3">The sequence shown here is derived from an EMBL/GenBank/DDBJ whole genome shotgun (WGS) entry which is preliminary data.</text>
</comment>
<gene>
    <name evidence="3" type="primary">rsmD</name>
    <name evidence="3" type="ORF">ACFQ4A_00905</name>
</gene>
<dbReference type="Proteomes" id="UP001597178">
    <property type="component" value="Unassembled WGS sequence"/>
</dbReference>
<dbReference type="PANTHER" id="PTHR43542:SF1">
    <property type="entry name" value="METHYLTRANSFERASE"/>
    <property type="match status" value="1"/>
</dbReference>